<keyword evidence="1" id="KW-0812">Transmembrane</keyword>
<reference evidence="2 3" key="1">
    <citation type="journal article" date="2012" name="FEMS Yeast Res.">
        <title>The genome sequence of the wine yeast VIN7 reveals an allotriploid hybrid genome with Saccharomyces cerevisiae and Saccharomyces kudriavzevii origins.</title>
        <authorList>
            <person name="Borneman A.R."/>
            <person name="Desany B.A."/>
            <person name="Riches D."/>
            <person name="Affourtit J.P."/>
            <person name="Forgan A.H."/>
            <person name="Pretorius I.S."/>
            <person name="Egholm M."/>
            <person name="Chambers P.J."/>
        </authorList>
    </citation>
    <scope>NUCLEOTIDE SEQUENCE [LARGE SCALE GENOMIC DNA]</scope>
    <source>
        <strain evidence="2 3">VIN7</strain>
    </source>
</reference>
<feature type="transmembrane region" description="Helical" evidence="1">
    <location>
        <begin position="69"/>
        <end position="89"/>
    </location>
</feature>
<accession>H0GX87</accession>
<keyword evidence="3" id="KW-1185">Reference proteome</keyword>
<evidence type="ECO:0000256" key="1">
    <source>
        <dbReference type="SAM" id="Phobius"/>
    </source>
</evidence>
<keyword evidence="1" id="KW-1133">Transmembrane helix</keyword>
<dbReference type="EMBL" id="AGVY01000285">
    <property type="protein sequence ID" value="EHN01577.1"/>
    <property type="molecule type" value="Genomic_DNA"/>
</dbReference>
<dbReference type="HOGENOM" id="CLU_062892_1_0_1"/>
<keyword evidence="1" id="KW-0472">Membrane</keyword>
<dbReference type="InterPro" id="IPR001142">
    <property type="entry name" value="DUP/COS"/>
</dbReference>
<dbReference type="PhylomeDB" id="H0GX87"/>
<sequence>MEDNKVDDEKNVGLLSSGYLESQKIVLPKDVFRNGFTWFCYETFKSLAFRIWLLSWLPVTTWWKMSTSWIYPFLATNLLILCVFFLPLIQMLCRKRTLSKNLTQFSKEIIANSPGTDVESWEPIAANLNSYMHENKFWKTKYFFYGAWNCQEAFRLNILEPFSSNKDDDSRLKSFKDSVPYIEEALEVYFTEVDKQWKLFDTEKAWNPVNLDEIQLPKETYLLKLTWVLKRIFTLQCLPLFLQCLYITYISWHNGLLCRIPYLGCIFLMNMHTFQNLRGASMKTEHKMQFLSSIINEREIGADGWNHVAKRMNRYLFEQNVWKNEEFFFDGIDCQKFFKRNFVGLLSSKKTSSNVSLDVELWPYILEAQSSCTDESSVQI</sequence>
<dbReference type="OrthoDB" id="4039705at2759"/>
<comment type="caution">
    <text evidence="2">The sequence shown here is derived from an EMBL/GenBank/DDBJ whole genome shotgun (WGS) entry which is preliminary data.</text>
</comment>
<dbReference type="AlphaFoldDB" id="H0GX87"/>
<protein>
    <submittedName>
        <fullName evidence="2">Cos6p</fullName>
    </submittedName>
</protein>
<proteinExistence type="predicted"/>
<organism evidence="2 3">
    <name type="scientific">Saccharomyces cerevisiae x Saccharomyces kudriavzevii (strain VIN7)</name>
    <name type="common">Yeast</name>
    <dbReference type="NCBI Taxonomy" id="1095631"/>
    <lineage>
        <taxon>Eukaryota</taxon>
        <taxon>Fungi</taxon>
        <taxon>Dikarya</taxon>
        <taxon>Ascomycota</taxon>
        <taxon>Saccharomycotina</taxon>
        <taxon>Saccharomycetes</taxon>
        <taxon>Saccharomycetales</taxon>
        <taxon>Saccharomycetaceae</taxon>
        <taxon>Saccharomyces</taxon>
    </lineage>
</organism>
<name>H0GX87_SACCK</name>
<dbReference type="Pfam" id="PF00674">
    <property type="entry name" value="DUP"/>
    <property type="match status" value="2"/>
</dbReference>
<evidence type="ECO:0000313" key="2">
    <source>
        <dbReference type="EMBL" id="EHN01577.1"/>
    </source>
</evidence>
<dbReference type="Proteomes" id="UP000009009">
    <property type="component" value="Unassembled WGS sequence"/>
</dbReference>
<evidence type="ECO:0000313" key="3">
    <source>
        <dbReference type="Proteomes" id="UP000009009"/>
    </source>
</evidence>
<gene>
    <name evidence="2" type="ORF">VIN7_8219</name>
</gene>